<dbReference type="InterPro" id="IPR050126">
    <property type="entry name" value="Ap4A_hydrolase"/>
</dbReference>
<organism evidence="2 3">
    <name type="scientific">Stagnimonas aquatica</name>
    <dbReference type="NCBI Taxonomy" id="2689987"/>
    <lineage>
        <taxon>Bacteria</taxon>
        <taxon>Pseudomonadati</taxon>
        <taxon>Pseudomonadota</taxon>
        <taxon>Gammaproteobacteria</taxon>
        <taxon>Nevskiales</taxon>
        <taxon>Nevskiaceae</taxon>
        <taxon>Stagnimonas</taxon>
    </lineage>
</organism>
<keyword evidence="3" id="KW-1185">Reference proteome</keyword>
<comment type="caution">
    <text evidence="2">The sequence shown here is derived from an EMBL/GenBank/DDBJ whole genome shotgun (WGS) entry which is preliminary data.</text>
</comment>
<dbReference type="InterPro" id="IPR004843">
    <property type="entry name" value="Calcineurin-like_PHP"/>
</dbReference>
<evidence type="ECO:0000313" key="2">
    <source>
        <dbReference type="EMBL" id="ROH91762.1"/>
    </source>
</evidence>
<dbReference type="GO" id="GO:0005737">
    <property type="term" value="C:cytoplasm"/>
    <property type="evidence" value="ECO:0007669"/>
    <property type="project" value="TreeGrafter"/>
</dbReference>
<dbReference type="EMBL" id="RJVO01000002">
    <property type="protein sequence ID" value="ROH91762.1"/>
    <property type="molecule type" value="Genomic_DNA"/>
</dbReference>
<accession>A0A3N0VGE1</accession>
<protein>
    <recommendedName>
        <fullName evidence="1">Calcineurin-like phosphoesterase domain-containing protein</fullName>
    </recommendedName>
</protein>
<proteinExistence type="predicted"/>
<sequence length="327" mass="36668">MRNPSIVRRLPPNSSGRDFYIGDLHGCTDHLTRLLEYIAFDPSSDRVISVGDLVDRGPDSLGATELLDTPWFFAVLGNHEIWSLSQFRITPYTQWEERLRYSDHLDWHGKLQASKRAQLIARLKSLPLALEIEQPQGGLIGVIHAMLPIKTAWSALYGVDVHDMLPQSPRVGTLVWDVIRGREQAALEGALGLRSTQGYERGLARNRRSLQRRACRTPGVDLLISGHVITPNFEPVAIANRLSIDTGVYRPLGRLTMVEPATRRYWQVGWRKNLKAPLRHVHSGTLAMPYTAWDVRVSLRRILEADAATPGVVSGEVGHDDAHAHLQ</sequence>
<name>A0A3N0VGE1_9GAMM</name>
<gene>
    <name evidence="2" type="ORF">ED208_05080</name>
</gene>
<dbReference type="GO" id="GO:0016791">
    <property type="term" value="F:phosphatase activity"/>
    <property type="evidence" value="ECO:0007669"/>
    <property type="project" value="TreeGrafter"/>
</dbReference>
<dbReference type="FunCoup" id="A0A3N0VGE1">
    <property type="interactions" value="80"/>
</dbReference>
<evidence type="ECO:0000313" key="3">
    <source>
        <dbReference type="Proteomes" id="UP000282106"/>
    </source>
</evidence>
<dbReference type="InParanoid" id="A0A3N0VGE1"/>
<dbReference type="PANTHER" id="PTHR42850">
    <property type="entry name" value="METALLOPHOSPHOESTERASE"/>
    <property type="match status" value="1"/>
</dbReference>
<dbReference type="InterPro" id="IPR029052">
    <property type="entry name" value="Metallo-depent_PP-like"/>
</dbReference>
<feature type="domain" description="Calcineurin-like phosphoesterase" evidence="1">
    <location>
        <begin position="21"/>
        <end position="228"/>
    </location>
</feature>
<evidence type="ECO:0000259" key="1">
    <source>
        <dbReference type="Pfam" id="PF00149"/>
    </source>
</evidence>
<dbReference type="Gene3D" id="3.60.21.10">
    <property type="match status" value="1"/>
</dbReference>
<dbReference type="PANTHER" id="PTHR42850:SF4">
    <property type="entry name" value="ZINC-DEPENDENT ENDOPOLYPHOSPHATASE"/>
    <property type="match status" value="1"/>
</dbReference>
<dbReference type="AlphaFoldDB" id="A0A3N0VGE1"/>
<dbReference type="RefSeq" id="WP_123210806.1">
    <property type="nucleotide sequence ID" value="NZ_RJVO01000002.1"/>
</dbReference>
<dbReference type="Pfam" id="PF00149">
    <property type="entry name" value="Metallophos"/>
    <property type="match status" value="1"/>
</dbReference>
<dbReference type="Proteomes" id="UP000282106">
    <property type="component" value="Unassembled WGS sequence"/>
</dbReference>
<reference evidence="2 3" key="1">
    <citation type="submission" date="2018-10" db="EMBL/GenBank/DDBJ databases">
        <authorList>
            <person name="Chen W.-M."/>
        </authorList>
    </citation>
    <scope>NUCLEOTIDE SEQUENCE [LARGE SCALE GENOMIC DNA]</scope>
    <source>
        <strain evidence="2 3">THS-13</strain>
    </source>
</reference>
<dbReference type="SUPFAM" id="SSF56300">
    <property type="entry name" value="Metallo-dependent phosphatases"/>
    <property type="match status" value="1"/>
</dbReference>